<dbReference type="EC" id="3.1.1.-" evidence="3"/>
<proteinExistence type="inferred from homology"/>
<dbReference type="PANTHER" id="PTHR11559">
    <property type="entry name" value="CARBOXYLESTERASE"/>
    <property type="match status" value="1"/>
</dbReference>
<keyword evidence="6" id="KW-1185">Reference proteome</keyword>
<evidence type="ECO:0000259" key="4">
    <source>
        <dbReference type="Pfam" id="PF00135"/>
    </source>
</evidence>
<dbReference type="EMBL" id="QUNO01000002">
    <property type="protein sequence ID" value="REH54176.1"/>
    <property type="molecule type" value="Genomic_DNA"/>
</dbReference>
<protein>
    <recommendedName>
        <fullName evidence="3">Carboxylic ester hydrolase</fullName>
        <ecNumber evidence="3">3.1.1.-</ecNumber>
    </recommendedName>
</protein>
<dbReference type="InterPro" id="IPR029058">
    <property type="entry name" value="AB_hydrolase_fold"/>
</dbReference>
<feature type="domain" description="Carboxylesterase type B" evidence="4">
    <location>
        <begin position="3"/>
        <end position="309"/>
    </location>
</feature>
<dbReference type="RefSeq" id="WP_116173278.1">
    <property type="nucleotide sequence ID" value="NZ_CP144375.1"/>
</dbReference>
<dbReference type="GO" id="GO:0016787">
    <property type="term" value="F:hydrolase activity"/>
    <property type="evidence" value="ECO:0007669"/>
    <property type="project" value="UniProtKB-KW"/>
</dbReference>
<dbReference type="InterPro" id="IPR002018">
    <property type="entry name" value="CarbesteraseB"/>
</dbReference>
<evidence type="ECO:0000256" key="2">
    <source>
        <dbReference type="ARBA" id="ARBA00022801"/>
    </source>
</evidence>
<comment type="caution">
    <text evidence="5">The sequence shown here is derived from an EMBL/GenBank/DDBJ whole genome shotgun (WGS) entry which is preliminary data.</text>
</comment>
<evidence type="ECO:0000256" key="3">
    <source>
        <dbReference type="RuleBase" id="RU361235"/>
    </source>
</evidence>
<evidence type="ECO:0000313" key="5">
    <source>
        <dbReference type="EMBL" id="REH54176.1"/>
    </source>
</evidence>
<dbReference type="InterPro" id="IPR019826">
    <property type="entry name" value="Carboxylesterase_B_AS"/>
</dbReference>
<comment type="similarity">
    <text evidence="1 3">Belongs to the type-B carboxylesterase/lipase family.</text>
</comment>
<evidence type="ECO:0000256" key="1">
    <source>
        <dbReference type="ARBA" id="ARBA00005964"/>
    </source>
</evidence>
<accession>A0A3E0I6M1</accession>
<sequence length="465" mass="48967">MTRVVATTIGQVRGVDLGGAVAWRGIPYAQPPVGPLRHRPPLPASSWIGVRDGGRFAARAMQTVLPGLVPVGPRPACVDDPQRISEDCLYVNVCAPDRPSATPRPAFVWIHGGGYMSGAGPEGIGDGETFVRSHDVVVVTFNYRLGAFGFLDETNCGVLDQIAALRWVRDNIAAFGGDPRLVTLGGVSAGAKSVATLMAVPSASGLFQRAISQSGGGDHVTTVDVARATVDRLGIDRRHIPTVPAAELLAAQQAVSPPLYGVWTWRPVVDGALLPDVPARRIAAGSAAGVALLASSTVNEAGTFVGLDPRAARPATRVLTEAFGAVKAGEILDVYGGDLAAVMTDERYGIPTLRLVDGQSRHAPTWRYRFDGSLPGSAPAGHGTDVAFAWAVGAGDLGTPEATALSRIMHAAWGSFVRTGKVDWTPYDAATRPTMIMATPPHLADDPDSLRRRAWPESWPSTTWF</sequence>
<dbReference type="Gene3D" id="3.40.50.1820">
    <property type="entry name" value="alpha/beta hydrolase"/>
    <property type="match status" value="1"/>
</dbReference>
<dbReference type="InterPro" id="IPR050309">
    <property type="entry name" value="Type-B_Carboxylest/Lipase"/>
</dbReference>
<dbReference type="PROSITE" id="PS00122">
    <property type="entry name" value="CARBOXYLESTERASE_B_1"/>
    <property type="match status" value="1"/>
</dbReference>
<dbReference type="Proteomes" id="UP000256269">
    <property type="component" value="Unassembled WGS sequence"/>
</dbReference>
<gene>
    <name evidence="5" type="ORF">BCF44_102408</name>
</gene>
<reference evidence="5 6" key="1">
    <citation type="submission" date="2018-08" db="EMBL/GenBank/DDBJ databases">
        <title>Genomic Encyclopedia of Archaeal and Bacterial Type Strains, Phase II (KMG-II): from individual species to whole genera.</title>
        <authorList>
            <person name="Goeker M."/>
        </authorList>
    </citation>
    <scope>NUCLEOTIDE SEQUENCE [LARGE SCALE GENOMIC DNA]</scope>
    <source>
        <strain evidence="5 6">DSM 45791</strain>
    </source>
</reference>
<keyword evidence="2 3" id="KW-0378">Hydrolase</keyword>
<dbReference type="Pfam" id="PF00135">
    <property type="entry name" value="COesterase"/>
    <property type="match status" value="1"/>
</dbReference>
<dbReference type="SUPFAM" id="SSF53474">
    <property type="entry name" value="alpha/beta-Hydrolases"/>
    <property type="match status" value="1"/>
</dbReference>
<dbReference type="AlphaFoldDB" id="A0A3E0I6M1"/>
<organism evidence="5 6">
    <name type="scientific">Kutzneria buriramensis</name>
    <dbReference type="NCBI Taxonomy" id="1045776"/>
    <lineage>
        <taxon>Bacteria</taxon>
        <taxon>Bacillati</taxon>
        <taxon>Actinomycetota</taxon>
        <taxon>Actinomycetes</taxon>
        <taxon>Pseudonocardiales</taxon>
        <taxon>Pseudonocardiaceae</taxon>
        <taxon>Kutzneria</taxon>
    </lineage>
</organism>
<name>A0A3E0I6M1_9PSEU</name>
<dbReference type="OrthoDB" id="4308422at2"/>
<evidence type="ECO:0000313" key="6">
    <source>
        <dbReference type="Proteomes" id="UP000256269"/>
    </source>
</evidence>